<keyword evidence="7" id="KW-0560">Oxidoreductase</keyword>
<dbReference type="Gene3D" id="3.20.20.220">
    <property type="match status" value="1"/>
</dbReference>
<evidence type="ECO:0000256" key="7">
    <source>
        <dbReference type="ARBA" id="ARBA00023002"/>
    </source>
</evidence>
<evidence type="ECO:0000256" key="5">
    <source>
        <dbReference type="ARBA" id="ARBA00022679"/>
    </source>
</evidence>
<dbReference type="Pfam" id="PF02574">
    <property type="entry name" value="S-methyl_trans"/>
    <property type="match status" value="1"/>
</dbReference>
<evidence type="ECO:0000256" key="4">
    <source>
        <dbReference type="ARBA" id="ARBA00022630"/>
    </source>
</evidence>
<sequence>MTQTFMEALQSGQCFLFDGSTPTVLYERGIYINRSFDEANLASPELVGAIHQEFRASGAQVLTTNTWAANRVKLQGYGLAENLEAINLKGALLARAALGDGDPGWVAGCIGPLGVRIEPWGPTSFEEARGFFAEQARALLEGGVDLFVLESFADLNEIHQAILAIKGICDLPVVAQMTPNDEGQTLYGTEPEWYIAKLAEWGADLLGVNGGSGPAPLLDLLKRFRAVTATPLILQPSAGLPRMVDGRLLYMASPEYLGEFARQAFQLGVRAVGGCAGTTPAHTRSMRGALRQEKAFVEGATERPATEGSHDPVPQAQRSAFSRKIAAGEFVVTVELVPPKGISADKLVEKAGFCRDRGVDAINVPDGPRAMARMSALATAVIIQQRVGMEALMHFACRDRNLLGIQSDLLGAAGLGVQNVLAITGDPPKLGPYPNATAVFDVDAIGLVNILRCLNSGLDLGGSHIGVPTRFSIGVGANPVAVDVDREQARFRYKVDAGAEWAITQPVFDAEALFRFLEFAEPLGIPVIAGIWPLKSLRNAEFMANEVPGVTLPDVLLKRMARWQSAEDQLKEGLDIAREIIAKVRPGVRGLQLSAPLGQVELLDTLLEAGVDHG</sequence>
<evidence type="ECO:0000259" key="9">
    <source>
        <dbReference type="PROSITE" id="PS50970"/>
    </source>
</evidence>
<keyword evidence="6" id="KW-0274">FAD</keyword>
<reference evidence="11" key="1">
    <citation type="journal article" date="2023" name="Int. J. Syst. Evol. Microbiol.">
        <title>Mesoterricola silvestris gen. nov., sp. nov., Mesoterricola sediminis sp. nov., Geothrix oryzae sp. nov., Geothrix edaphica sp. nov., Geothrix rubra sp. nov., and Geothrix limicola sp. nov., six novel members of Acidobacteriota isolated from soils.</title>
        <authorList>
            <person name="Itoh H."/>
            <person name="Sugisawa Y."/>
            <person name="Mise K."/>
            <person name="Xu Z."/>
            <person name="Kuniyasu M."/>
            <person name="Ushijima N."/>
            <person name="Kawano K."/>
            <person name="Kobayashi E."/>
            <person name="Shiratori Y."/>
            <person name="Masuda Y."/>
            <person name="Senoo K."/>
        </authorList>
    </citation>
    <scope>NUCLEOTIDE SEQUENCE [LARGE SCALE GENOMIC DNA]</scope>
    <source>
        <strain evidence="11">W79</strain>
    </source>
</reference>
<keyword evidence="4" id="KW-0285">Flavoprotein</keyword>
<accession>A0AA48GNF2</accession>
<evidence type="ECO:0000313" key="10">
    <source>
        <dbReference type="EMBL" id="BDU71042.1"/>
    </source>
</evidence>
<comment type="caution">
    <text evidence="8">Lacks conserved residue(s) required for the propagation of feature annotation.</text>
</comment>
<feature type="domain" description="Hcy-binding" evidence="9">
    <location>
        <begin position="3"/>
        <end position="290"/>
    </location>
</feature>
<evidence type="ECO:0000256" key="1">
    <source>
        <dbReference type="ARBA" id="ARBA00001974"/>
    </source>
</evidence>
<dbReference type="Pfam" id="PF02219">
    <property type="entry name" value="MTHFR"/>
    <property type="match status" value="1"/>
</dbReference>
<comment type="cofactor">
    <cofactor evidence="1">
        <name>FAD</name>
        <dbReference type="ChEBI" id="CHEBI:57692"/>
    </cofactor>
</comment>
<dbReference type="EMBL" id="AP027080">
    <property type="protein sequence ID" value="BDU71042.1"/>
    <property type="molecule type" value="Genomic_DNA"/>
</dbReference>
<dbReference type="PANTHER" id="PTHR11103:SF18">
    <property type="entry name" value="SLR1189 PROTEIN"/>
    <property type="match status" value="1"/>
</dbReference>
<proteinExistence type="predicted"/>
<evidence type="ECO:0000256" key="6">
    <source>
        <dbReference type="ARBA" id="ARBA00022827"/>
    </source>
</evidence>
<dbReference type="InterPro" id="IPR036589">
    <property type="entry name" value="HCY_dom_sf"/>
</dbReference>
<keyword evidence="3" id="KW-0489">Methyltransferase</keyword>
<organism evidence="10 11">
    <name type="scientific">Mesoterricola silvestris</name>
    <dbReference type="NCBI Taxonomy" id="2927979"/>
    <lineage>
        <taxon>Bacteria</taxon>
        <taxon>Pseudomonadati</taxon>
        <taxon>Acidobacteriota</taxon>
        <taxon>Holophagae</taxon>
        <taxon>Holophagales</taxon>
        <taxon>Holophagaceae</taxon>
        <taxon>Mesoterricola</taxon>
    </lineage>
</organism>
<dbReference type="GO" id="GO:0004489">
    <property type="term" value="F:methylenetetrahydrofolate reductase [NAD(P)H] activity"/>
    <property type="evidence" value="ECO:0007669"/>
    <property type="project" value="InterPro"/>
</dbReference>
<evidence type="ECO:0000256" key="3">
    <source>
        <dbReference type="ARBA" id="ARBA00022603"/>
    </source>
</evidence>
<dbReference type="GO" id="GO:0006555">
    <property type="term" value="P:methionine metabolic process"/>
    <property type="evidence" value="ECO:0007669"/>
    <property type="project" value="InterPro"/>
</dbReference>
<dbReference type="RefSeq" id="WP_316413937.1">
    <property type="nucleotide sequence ID" value="NZ_AP027080.1"/>
</dbReference>
<evidence type="ECO:0000256" key="2">
    <source>
        <dbReference type="ARBA" id="ARBA00004777"/>
    </source>
</evidence>
<keyword evidence="11" id="KW-1185">Reference proteome</keyword>
<evidence type="ECO:0000313" key="11">
    <source>
        <dbReference type="Proteomes" id="UP001238179"/>
    </source>
</evidence>
<dbReference type="SUPFAM" id="SSF82282">
    <property type="entry name" value="Homocysteine S-methyltransferase"/>
    <property type="match status" value="1"/>
</dbReference>
<dbReference type="AlphaFoldDB" id="A0AA48GNF2"/>
<dbReference type="GO" id="GO:0008168">
    <property type="term" value="F:methyltransferase activity"/>
    <property type="evidence" value="ECO:0007669"/>
    <property type="project" value="UniProtKB-KW"/>
</dbReference>
<dbReference type="GO" id="GO:0032259">
    <property type="term" value="P:methylation"/>
    <property type="evidence" value="ECO:0007669"/>
    <property type="project" value="UniProtKB-KW"/>
</dbReference>
<dbReference type="SUPFAM" id="SSF51730">
    <property type="entry name" value="FAD-linked oxidoreductase"/>
    <property type="match status" value="1"/>
</dbReference>
<dbReference type="KEGG" id="msil:METEAL_02160"/>
<dbReference type="Proteomes" id="UP001238179">
    <property type="component" value="Chromosome"/>
</dbReference>
<name>A0AA48GNF2_9BACT</name>
<dbReference type="InterPro" id="IPR029041">
    <property type="entry name" value="FAD-linked_oxidoreductase-like"/>
</dbReference>
<dbReference type="Gene3D" id="3.20.20.330">
    <property type="entry name" value="Homocysteine-binding-like domain"/>
    <property type="match status" value="1"/>
</dbReference>
<dbReference type="InterPro" id="IPR003171">
    <property type="entry name" value="Mehydrof_redctse-like"/>
</dbReference>
<dbReference type="PROSITE" id="PS50970">
    <property type="entry name" value="HCY"/>
    <property type="match status" value="1"/>
</dbReference>
<gene>
    <name evidence="10" type="primary">metF-2</name>
    <name evidence="10" type="ORF">METEAL_02160</name>
</gene>
<evidence type="ECO:0000256" key="8">
    <source>
        <dbReference type="PROSITE-ProRule" id="PRU00333"/>
    </source>
</evidence>
<dbReference type="InterPro" id="IPR003726">
    <property type="entry name" value="HCY_dom"/>
</dbReference>
<comment type="pathway">
    <text evidence="2">One-carbon metabolism; tetrahydrofolate interconversion.</text>
</comment>
<dbReference type="CDD" id="cd00537">
    <property type="entry name" value="MTHFR"/>
    <property type="match status" value="1"/>
</dbReference>
<protein>
    <submittedName>
        <fullName evidence="10">Bifunctional homocysteine S-methyltransferase/methylenetetrahydrofolate reductase</fullName>
    </submittedName>
</protein>
<keyword evidence="5" id="KW-0808">Transferase</keyword>
<dbReference type="PANTHER" id="PTHR11103">
    <property type="entry name" value="SLR1189 PROTEIN"/>
    <property type="match status" value="1"/>
</dbReference>
<dbReference type="NCBIfam" id="NF006396">
    <property type="entry name" value="PRK08645.1"/>
    <property type="match status" value="1"/>
</dbReference>